<reference evidence="9" key="1">
    <citation type="submission" date="2022-07" db="EMBL/GenBank/DDBJ databases">
        <title>Phylogenomic reconstructions and comparative analyses of Kickxellomycotina fungi.</title>
        <authorList>
            <person name="Reynolds N.K."/>
            <person name="Stajich J.E."/>
            <person name="Barry K."/>
            <person name="Grigoriev I.V."/>
            <person name="Crous P."/>
            <person name="Smith M.E."/>
        </authorList>
    </citation>
    <scope>NUCLEOTIDE SEQUENCE</scope>
    <source>
        <strain evidence="9">BCRC 34381</strain>
    </source>
</reference>
<dbReference type="PANTHER" id="PTHR10889:SF1">
    <property type="entry name" value="DEOXYRIBOSE-PHOSPHATE ALDOLASE"/>
    <property type="match status" value="1"/>
</dbReference>
<keyword evidence="3" id="KW-0963">Cytoplasm</keyword>
<sequence length="244" mass="25237">MSSLPADISLDTLTPEAVAKTIDHALLRPDMTVDEVVEGCRLCARYKTASVCVRPCDVRVAAGELKGTGVAVGTVIGFPHGSSPASVKVCEALAAIDDGAEELDMVLNIGRLKSGRTGEVRSEISQVVRAAKERLPGCCVKVILECSLLTDDEKVAACRAAEDAGADYVKTSTGFSSGGATLADLRLMRASTDPATTRVKASGGIRTLDYLVECLQAGADRIGASATAAIVDDLRARKASAPSA</sequence>
<dbReference type="EMBL" id="JANBOI010000209">
    <property type="protein sequence ID" value="KAJ1732618.1"/>
    <property type="molecule type" value="Genomic_DNA"/>
</dbReference>
<dbReference type="GO" id="GO:0009264">
    <property type="term" value="P:deoxyribonucleotide catabolic process"/>
    <property type="evidence" value="ECO:0007669"/>
    <property type="project" value="InterPro"/>
</dbReference>
<dbReference type="InterPro" id="IPR002915">
    <property type="entry name" value="DeoC/FbaB/LacD_aldolase"/>
</dbReference>
<dbReference type="SMART" id="SM01133">
    <property type="entry name" value="DeoC"/>
    <property type="match status" value="1"/>
</dbReference>
<dbReference type="CDD" id="cd00959">
    <property type="entry name" value="DeoC"/>
    <property type="match status" value="1"/>
</dbReference>
<feature type="active site" description="Proton donor/acceptor" evidence="8">
    <location>
        <position position="200"/>
    </location>
</feature>
<dbReference type="GO" id="GO:0004139">
    <property type="term" value="F:deoxyribose-phosphate aldolase activity"/>
    <property type="evidence" value="ECO:0007669"/>
    <property type="project" value="UniProtKB-EC"/>
</dbReference>
<keyword evidence="5 8" id="KW-0704">Schiff base</keyword>
<comment type="similarity">
    <text evidence="1">Belongs to the DeoC/FbaB aldolase family. DeoC type 1 subfamily.</text>
</comment>
<comment type="catalytic activity">
    <reaction evidence="7">
        <text>2-deoxy-D-ribose 5-phosphate = D-glyceraldehyde 3-phosphate + acetaldehyde</text>
        <dbReference type="Rhea" id="RHEA:12821"/>
        <dbReference type="ChEBI" id="CHEBI:15343"/>
        <dbReference type="ChEBI" id="CHEBI:59776"/>
        <dbReference type="ChEBI" id="CHEBI:62877"/>
        <dbReference type="EC" id="4.1.2.4"/>
    </reaction>
</comment>
<organism evidence="9 10">
    <name type="scientific">Coemansia biformis</name>
    <dbReference type="NCBI Taxonomy" id="1286918"/>
    <lineage>
        <taxon>Eukaryota</taxon>
        <taxon>Fungi</taxon>
        <taxon>Fungi incertae sedis</taxon>
        <taxon>Zoopagomycota</taxon>
        <taxon>Kickxellomycotina</taxon>
        <taxon>Kickxellomycetes</taxon>
        <taxon>Kickxellales</taxon>
        <taxon>Kickxellaceae</taxon>
        <taxon>Coemansia</taxon>
    </lineage>
</organism>
<evidence type="ECO:0000256" key="7">
    <source>
        <dbReference type="ARBA" id="ARBA00048791"/>
    </source>
</evidence>
<dbReference type="InterPro" id="IPR011343">
    <property type="entry name" value="DeoC"/>
</dbReference>
<evidence type="ECO:0000256" key="5">
    <source>
        <dbReference type="ARBA" id="ARBA00023270"/>
    </source>
</evidence>
<evidence type="ECO:0000256" key="3">
    <source>
        <dbReference type="ARBA" id="ARBA00022490"/>
    </source>
</evidence>
<dbReference type="Proteomes" id="UP001143981">
    <property type="component" value="Unassembled WGS sequence"/>
</dbReference>
<dbReference type="PANTHER" id="PTHR10889">
    <property type="entry name" value="DEOXYRIBOSE-PHOSPHATE ALDOLASE"/>
    <property type="match status" value="1"/>
</dbReference>
<dbReference type="AlphaFoldDB" id="A0A9W7YFF5"/>
<protein>
    <recommendedName>
        <fullName evidence="2">deoxyribose-phosphate aldolase</fullName>
        <ecNumber evidence="2">4.1.2.4</ecNumber>
    </recommendedName>
    <alternativeName>
        <fullName evidence="6">2-deoxy-D-ribose 5-phosphate aldolase</fullName>
    </alternativeName>
</protein>
<accession>A0A9W7YFF5</accession>
<dbReference type="PIRSF" id="PIRSF001357">
    <property type="entry name" value="DeoC"/>
    <property type="match status" value="1"/>
</dbReference>
<dbReference type="HAMAP" id="MF_00114">
    <property type="entry name" value="DeoC_type1"/>
    <property type="match status" value="1"/>
</dbReference>
<evidence type="ECO:0000256" key="4">
    <source>
        <dbReference type="ARBA" id="ARBA00023239"/>
    </source>
</evidence>
<evidence type="ECO:0000256" key="8">
    <source>
        <dbReference type="PIRSR" id="PIRSR001357-50"/>
    </source>
</evidence>
<keyword evidence="10" id="KW-1185">Reference proteome</keyword>
<proteinExistence type="inferred from homology"/>
<dbReference type="Gene3D" id="3.20.20.70">
    <property type="entry name" value="Aldolase class I"/>
    <property type="match status" value="1"/>
</dbReference>
<dbReference type="GO" id="GO:0016052">
    <property type="term" value="P:carbohydrate catabolic process"/>
    <property type="evidence" value="ECO:0007669"/>
    <property type="project" value="TreeGrafter"/>
</dbReference>
<dbReference type="NCBIfam" id="TIGR00126">
    <property type="entry name" value="deoC"/>
    <property type="match status" value="1"/>
</dbReference>
<dbReference type="OrthoDB" id="70823at2759"/>
<feature type="active site" description="Schiff-base intermediate with acetaldehyde" evidence="8">
    <location>
        <position position="170"/>
    </location>
</feature>
<dbReference type="GO" id="GO:0005737">
    <property type="term" value="C:cytoplasm"/>
    <property type="evidence" value="ECO:0007669"/>
    <property type="project" value="InterPro"/>
</dbReference>
<dbReference type="SUPFAM" id="SSF51569">
    <property type="entry name" value="Aldolase"/>
    <property type="match status" value="1"/>
</dbReference>
<keyword evidence="4" id="KW-0456">Lyase</keyword>
<evidence type="ECO:0000256" key="6">
    <source>
        <dbReference type="ARBA" id="ARBA00032755"/>
    </source>
</evidence>
<evidence type="ECO:0000313" key="10">
    <source>
        <dbReference type="Proteomes" id="UP001143981"/>
    </source>
</evidence>
<evidence type="ECO:0000256" key="1">
    <source>
        <dbReference type="ARBA" id="ARBA00010936"/>
    </source>
</evidence>
<dbReference type="InterPro" id="IPR028581">
    <property type="entry name" value="DeoC_typeI"/>
</dbReference>
<dbReference type="InterPro" id="IPR013785">
    <property type="entry name" value="Aldolase_TIM"/>
</dbReference>
<name>A0A9W7YFF5_9FUNG</name>
<dbReference type="EC" id="4.1.2.4" evidence="2"/>
<dbReference type="FunFam" id="3.20.20.70:FF:000044">
    <property type="entry name" value="Deoxyribose-phosphate aldolase"/>
    <property type="match status" value="1"/>
</dbReference>
<comment type="caution">
    <text evidence="9">The sequence shown here is derived from an EMBL/GenBank/DDBJ whole genome shotgun (WGS) entry which is preliminary data.</text>
</comment>
<gene>
    <name evidence="9" type="ORF">LPJ61_001960</name>
</gene>
<dbReference type="Pfam" id="PF01791">
    <property type="entry name" value="DeoC"/>
    <property type="match status" value="1"/>
</dbReference>
<evidence type="ECO:0000313" key="9">
    <source>
        <dbReference type="EMBL" id="KAJ1732618.1"/>
    </source>
</evidence>
<evidence type="ECO:0000256" key="2">
    <source>
        <dbReference type="ARBA" id="ARBA00012515"/>
    </source>
</evidence>